<evidence type="ECO:0000256" key="3">
    <source>
        <dbReference type="ARBA" id="ARBA00007572"/>
    </source>
</evidence>
<dbReference type="InterPro" id="IPR044125">
    <property type="entry name" value="Adenylation_DNA_ligase_IV"/>
</dbReference>
<keyword evidence="11" id="KW-0067">ATP-binding</keyword>
<evidence type="ECO:0000256" key="14">
    <source>
        <dbReference type="ARBA" id="ARBA00023204"/>
    </source>
</evidence>
<comment type="cofactor">
    <cofactor evidence="1">
        <name>Mg(2+)</name>
        <dbReference type="ChEBI" id="CHEBI:18420"/>
    </cofactor>
</comment>
<dbReference type="InterPro" id="IPR012340">
    <property type="entry name" value="NA-bd_OB-fold"/>
</dbReference>
<comment type="subcellular location">
    <subcellularLocation>
        <location evidence="2">Nucleus</location>
    </subcellularLocation>
</comment>
<evidence type="ECO:0000256" key="16">
    <source>
        <dbReference type="ARBA" id="ARBA00030676"/>
    </source>
</evidence>
<keyword evidence="14" id="KW-0234">DNA repair</keyword>
<dbReference type="Pfam" id="PF04675">
    <property type="entry name" value="DNA_ligase_A_N"/>
    <property type="match status" value="1"/>
</dbReference>
<dbReference type="CDD" id="cd07968">
    <property type="entry name" value="OBF_DNA_ligase_IV"/>
    <property type="match status" value="1"/>
</dbReference>
<dbReference type="InterPro" id="IPR029710">
    <property type="entry name" value="LIG4"/>
</dbReference>
<organism evidence="23">
    <name type="scientific">Timema poppense</name>
    <name type="common">Walking stick</name>
    <dbReference type="NCBI Taxonomy" id="170557"/>
    <lineage>
        <taxon>Eukaryota</taxon>
        <taxon>Metazoa</taxon>
        <taxon>Ecdysozoa</taxon>
        <taxon>Arthropoda</taxon>
        <taxon>Hexapoda</taxon>
        <taxon>Insecta</taxon>
        <taxon>Pterygota</taxon>
        <taxon>Neoptera</taxon>
        <taxon>Polyneoptera</taxon>
        <taxon>Phasmatodea</taxon>
        <taxon>Timematodea</taxon>
        <taxon>Timematoidea</taxon>
        <taxon>Timematidae</taxon>
        <taxon>Timema</taxon>
    </lineage>
</organism>
<dbReference type="GO" id="GO:0003677">
    <property type="term" value="F:DNA binding"/>
    <property type="evidence" value="ECO:0007669"/>
    <property type="project" value="InterPro"/>
</dbReference>
<dbReference type="SUPFAM" id="SSF56091">
    <property type="entry name" value="DNA ligase/mRNA capping enzyme, catalytic domain"/>
    <property type="match status" value="1"/>
</dbReference>
<dbReference type="InterPro" id="IPR021536">
    <property type="entry name" value="DNA_ligase_IV_dom"/>
</dbReference>
<feature type="region of interest" description="Disordered" evidence="20">
    <location>
        <begin position="657"/>
        <end position="676"/>
    </location>
</feature>
<dbReference type="GO" id="GO:0006297">
    <property type="term" value="P:nucleotide-excision repair, DNA gap filling"/>
    <property type="evidence" value="ECO:0007669"/>
    <property type="project" value="TreeGrafter"/>
</dbReference>
<evidence type="ECO:0000256" key="6">
    <source>
        <dbReference type="ARBA" id="ARBA00022598"/>
    </source>
</evidence>
<dbReference type="GO" id="GO:0005524">
    <property type="term" value="F:ATP binding"/>
    <property type="evidence" value="ECO:0007669"/>
    <property type="project" value="UniProtKB-KW"/>
</dbReference>
<accession>A0A7R9H4B5</accession>
<proteinExistence type="inferred from homology"/>
<dbReference type="InterPro" id="IPR016059">
    <property type="entry name" value="DNA_ligase_ATP-dep_CS"/>
</dbReference>
<dbReference type="PROSITE" id="PS50160">
    <property type="entry name" value="DNA_LIGASE_A3"/>
    <property type="match status" value="1"/>
</dbReference>
<evidence type="ECO:0000256" key="5">
    <source>
        <dbReference type="ARBA" id="ARBA00022073"/>
    </source>
</evidence>
<dbReference type="SUPFAM" id="SSF52113">
    <property type="entry name" value="BRCT domain"/>
    <property type="match status" value="2"/>
</dbReference>
<dbReference type="Gene3D" id="3.40.50.10190">
    <property type="entry name" value="BRCT domain"/>
    <property type="match status" value="2"/>
</dbReference>
<evidence type="ECO:0000259" key="22">
    <source>
        <dbReference type="PROSITE" id="PS50172"/>
    </source>
</evidence>
<dbReference type="PROSITE" id="PS50172">
    <property type="entry name" value="BRCT"/>
    <property type="match status" value="2"/>
</dbReference>
<evidence type="ECO:0000256" key="13">
    <source>
        <dbReference type="ARBA" id="ARBA00023172"/>
    </source>
</evidence>
<dbReference type="InterPro" id="IPR036599">
    <property type="entry name" value="DNA_ligase_N_sf"/>
</dbReference>
<reference evidence="23" key="1">
    <citation type="submission" date="2020-11" db="EMBL/GenBank/DDBJ databases">
        <authorList>
            <person name="Tran Van P."/>
        </authorList>
    </citation>
    <scope>NUCLEOTIDE SEQUENCE</scope>
</reference>
<evidence type="ECO:0000256" key="19">
    <source>
        <dbReference type="RuleBase" id="RU004196"/>
    </source>
</evidence>
<dbReference type="InterPro" id="IPR000977">
    <property type="entry name" value="DNA_ligase_ATP-dep"/>
</dbReference>
<protein>
    <recommendedName>
        <fullName evidence="5">DNA ligase 4</fullName>
        <ecNumber evidence="4">6.5.1.1</ecNumber>
    </recommendedName>
    <alternativeName>
        <fullName evidence="17">DNA ligase IV</fullName>
    </alternativeName>
    <alternativeName>
        <fullName evidence="16">Polydeoxyribonucleotide synthase [ATP] 4</fullName>
    </alternativeName>
</protein>
<dbReference type="NCBIfam" id="TIGR00574">
    <property type="entry name" value="dnl1"/>
    <property type="match status" value="1"/>
</dbReference>
<dbReference type="InterPro" id="IPR012309">
    <property type="entry name" value="DNA_ligase_ATP-dep_C"/>
</dbReference>
<dbReference type="SUPFAM" id="SSF50249">
    <property type="entry name" value="Nucleic acid-binding proteins"/>
    <property type="match status" value="1"/>
</dbReference>
<dbReference type="GO" id="GO:0046872">
    <property type="term" value="F:metal ion binding"/>
    <property type="evidence" value="ECO:0007669"/>
    <property type="project" value="UniProtKB-KW"/>
</dbReference>
<evidence type="ECO:0000256" key="15">
    <source>
        <dbReference type="ARBA" id="ARBA00023242"/>
    </source>
</evidence>
<keyword evidence="8" id="KW-0677">Repeat</keyword>
<keyword evidence="6" id="KW-0436">Ligase</keyword>
<evidence type="ECO:0000256" key="2">
    <source>
        <dbReference type="ARBA" id="ARBA00004123"/>
    </source>
</evidence>
<dbReference type="GO" id="GO:0003910">
    <property type="term" value="F:DNA ligase (ATP) activity"/>
    <property type="evidence" value="ECO:0007669"/>
    <property type="project" value="UniProtKB-EC"/>
</dbReference>
<dbReference type="Gene3D" id="1.10.3260.10">
    <property type="entry name" value="DNA ligase, ATP-dependent, N-terminal domain"/>
    <property type="match status" value="1"/>
</dbReference>
<evidence type="ECO:0000259" key="21">
    <source>
        <dbReference type="PROSITE" id="PS50160"/>
    </source>
</evidence>
<dbReference type="FunFam" id="3.40.50.10190:FF:000027">
    <property type="entry name" value="DNA ligase"/>
    <property type="match status" value="1"/>
</dbReference>
<dbReference type="PANTHER" id="PTHR45997">
    <property type="entry name" value="DNA LIGASE 4"/>
    <property type="match status" value="1"/>
</dbReference>
<dbReference type="Gene3D" id="2.40.50.140">
    <property type="entry name" value="Nucleic acid-binding proteins"/>
    <property type="match status" value="1"/>
</dbReference>
<evidence type="ECO:0000256" key="17">
    <source>
        <dbReference type="ARBA" id="ARBA00031942"/>
    </source>
</evidence>
<dbReference type="GO" id="GO:0032807">
    <property type="term" value="C:DNA ligase IV complex"/>
    <property type="evidence" value="ECO:0007669"/>
    <property type="project" value="TreeGrafter"/>
</dbReference>
<keyword evidence="13" id="KW-0233">DNA recombination</keyword>
<keyword evidence="12" id="KW-0460">Magnesium</keyword>
<dbReference type="Pfam" id="PF04679">
    <property type="entry name" value="DNA_ligase_A_C"/>
    <property type="match status" value="1"/>
</dbReference>
<evidence type="ECO:0000256" key="4">
    <source>
        <dbReference type="ARBA" id="ARBA00012727"/>
    </source>
</evidence>
<keyword evidence="7" id="KW-0479">Metal-binding</keyword>
<comment type="similarity">
    <text evidence="3 19">Belongs to the ATP-dependent DNA ligase family.</text>
</comment>
<dbReference type="Pfam" id="PF11411">
    <property type="entry name" value="DNA_ligase_IV"/>
    <property type="match status" value="1"/>
</dbReference>
<evidence type="ECO:0000256" key="20">
    <source>
        <dbReference type="SAM" id="MobiDB-lite"/>
    </source>
</evidence>
<sequence length="957" mass="108629">MQGARKTIKEKSISGHLTGIFGLPVIGSQVYCERDALVQRSIGSISDLIAPQCQITTSIQHQATPLWPIRHLWRLVPGCPTPPLDDSFYPVLRLLLPQLDRERGPYGVKEHNLAKVYIRILCLPKDGRDAEKLLNFRAPKSAGAQSGDFADVAYWVLKSRCPEGSKLTVQQVNAHLDNIAIKHALHEPRGVDDELIALLRAMSASDQKWLIRMLLKDMKLGIGHSKILETFHPDARELYDVTNNLAKVCLLLKDPSRRLHEVEVSVFSPFRPMLAEKCDIKNVEESMKRGQVYYVETKHDGERFQLHMQDGIYKYFSRNGYDYTDTFGSSALIGVLTPHVARLLRYDVKSCILDGEMMGWNTRLKCYKMKGINFDVKSLKLGDVHQPCFCVFDVLYLNGQVLTNKPLRDRMRALQGMFTPEEGILAYTDRLEITTGPQVMEELNVAIDRRLEGIVLKDPGSVYKPNTRKGGWYKIKPEYTEGMMDHLDLIIMGGYYGDGRRRGIISHFLVGVAVPPTVEGTEPSEFHSLGRVGSGYTMDELAELLQKLSPHWQRVRIGYNPPGLVWTKEKPDVWIAPHNSHIVEEPAITSNFELELGPLVDTQIKATEIVEARSFKMNYTLRFPRVEKIRYDKNWNECLTTIEFENLRKEASGKLYSRHVKPEDDSDGSPKKKRQMKELPTLASQFRGADLSGISQSSALLSNKEFCVFTGWKTLTKQEIETKIVENGGTVVQNPGPDTFCVLASECTLRVRNIAKVGRYDVARLDWLMAAMEQGVRVLPLWTPADLLSISPQTSEALATQFDKYGDSYTQPATLESLKYSLAQVEKLGDAVQLTPEDLADFDIELFSGPSPYGMFRLCYAYFDKYEKIHDPTSKEISNLYLSELDFCFYGGKSTAFIEEQTTHVVVHSKFLQHLAEIQAINRQRPHKFHLVTDVWVEESVKTRTRQDERNLVVGLK</sequence>
<gene>
    <name evidence="23" type="ORF">TPSB3V08_LOCUS4965</name>
</gene>
<dbReference type="Pfam" id="PF01068">
    <property type="entry name" value="DNA_ligase_A_M"/>
    <property type="match status" value="1"/>
</dbReference>
<comment type="catalytic activity">
    <reaction evidence="18">
        <text>ATP + (deoxyribonucleotide)n-3'-hydroxyl + 5'-phospho-(deoxyribonucleotide)m = (deoxyribonucleotide)n+m + AMP + diphosphate.</text>
        <dbReference type="EC" id="6.5.1.1"/>
    </reaction>
</comment>
<evidence type="ECO:0000256" key="9">
    <source>
        <dbReference type="ARBA" id="ARBA00022741"/>
    </source>
</evidence>
<dbReference type="InterPro" id="IPR001357">
    <property type="entry name" value="BRCT_dom"/>
</dbReference>
<evidence type="ECO:0000256" key="11">
    <source>
        <dbReference type="ARBA" id="ARBA00022840"/>
    </source>
</evidence>
<dbReference type="PANTHER" id="PTHR45997:SF1">
    <property type="entry name" value="DNA LIGASE 4"/>
    <property type="match status" value="1"/>
</dbReference>
<keyword evidence="9" id="KW-0547">Nucleotide-binding</keyword>
<name>A0A7R9H4B5_TIMPO</name>
<keyword evidence="10" id="KW-0227">DNA damage</keyword>
<dbReference type="EMBL" id="OD002507">
    <property type="protein sequence ID" value="CAD7405397.1"/>
    <property type="molecule type" value="Genomic_DNA"/>
</dbReference>
<feature type="domain" description="ATP-dependent DNA ligase family profile" evidence="21">
    <location>
        <begin position="386"/>
        <end position="514"/>
    </location>
</feature>
<evidence type="ECO:0000256" key="7">
    <source>
        <dbReference type="ARBA" id="ARBA00022723"/>
    </source>
</evidence>
<dbReference type="CDD" id="cd07903">
    <property type="entry name" value="Adenylation_DNA_ligase_IV"/>
    <property type="match status" value="1"/>
</dbReference>
<dbReference type="PROSITE" id="PS00333">
    <property type="entry name" value="DNA_LIGASE_A2"/>
    <property type="match status" value="1"/>
</dbReference>
<dbReference type="InterPro" id="IPR036420">
    <property type="entry name" value="BRCT_dom_sf"/>
</dbReference>
<dbReference type="Pfam" id="PF00533">
    <property type="entry name" value="BRCT"/>
    <property type="match status" value="1"/>
</dbReference>
<dbReference type="SMART" id="SM00292">
    <property type="entry name" value="BRCT"/>
    <property type="match status" value="2"/>
</dbReference>
<dbReference type="Gene3D" id="3.30.470.30">
    <property type="entry name" value="DNA ligase/mRNA capping enzyme"/>
    <property type="match status" value="1"/>
</dbReference>
<dbReference type="EC" id="6.5.1.1" evidence="4"/>
<evidence type="ECO:0000256" key="1">
    <source>
        <dbReference type="ARBA" id="ARBA00001946"/>
    </source>
</evidence>
<evidence type="ECO:0000256" key="8">
    <source>
        <dbReference type="ARBA" id="ARBA00022737"/>
    </source>
</evidence>
<keyword evidence="15" id="KW-0539">Nucleus</keyword>
<evidence type="ECO:0000313" key="23">
    <source>
        <dbReference type="EMBL" id="CAD7405397.1"/>
    </source>
</evidence>
<dbReference type="GO" id="GO:0071897">
    <property type="term" value="P:DNA biosynthetic process"/>
    <property type="evidence" value="ECO:0007669"/>
    <property type="project" value="InterPro"/>
</dbReference>
<dbReference type="GO" id="GO:0006303">
    <property type="term" value="P:double-strand break repair via nonhomologous end joining"/>
    <property type="evidence" value="ECO:0007669"/>
    <property type="project" value="TreeGrafter"/>
</dbReference>
<dbReference type="AlphaFoldDB" id="A0A7R9H4B5"/>
<dbReference type="InterPro" id="IPR012308">
    <property type="entry name" value="DNA_ligase_ATP-dep_N"/>
</dbReference>
<dbReference type="GO" id="GO:0005958">
    <property type="term" value="C:DNA-dependent protein kinase-DNA ligase 4 complex"/>
    <property type="evidence" value="ECO:0007669"/>
    <property type="project" value="TreeGrafter"/>
</dbReference>
<evidence type="ECO:0000256" key="12">
    <source>
        <dbReference type="ARBA" id="ARBA00022842"/>
    </source>
</evidence>
<feature type="domain" description="BRCT" evidence="22">
    <location>
        <begin position="890"/>
        <end position="954"/>
    </location>
</feature>
<dbReference type="InterPro" id="IPR012310">
    <property type="entry name" value="DNA_ligase_ATP-dep_cent"/>
</dbReference>
<dbReference type="GO" id="GO:0006310">
    <property type="term" value="P:DNA recombination"/>
    <property type="evidence" value="ECO:0007669"/>
    <property type="project" value="UniProtKB-KW"/>
</dbReference>
<evidence type="ECO:0000256" key="18">
    <source>
        <dbReference type="ARBA" id="ARBA00034003"/>
    </source>
</evidence>
<feature type="domain" description="BRCT" evidence="22">
    <location>
        <begin position="696"/>
        <end position="775"/>
    </location>
</feature>
<evidence type="ECO:0000256" key="10">
    <source>
        <dbReference type="ARBA" id="ARBA00022763"/>
    </source>
</evidence>